<dbReference type="Proteomes" id="UP000005801">
    <property type="component" value="Unassembled WGS sequence"/>
</dbReference>
<keyword evidence="2" id="KW-1185">Reference proteome</keyword>
<comment type="caution">
    <text evidence="1">The sequence shown here is derived from an EMBL/GenBank/DDBJ whole genome shotgun (WGS) entry which is preliminary data.</text>
</comment>
<evidence type="ECO:0000313" key="2">
    <source>
        <dbReference type="Proteomes" id="UP000005801"/>
    </source>
</evidence>
<evidence type="ECO:0000313" key="1">
    <source>
        <dbReference type="EMBL" id="EDM81030.1"/>
    </source>
</evidence>
<sequence length="196" mass="20766">MSYEQSTPSRNLIGRRQALCTFAGIATAVAGVGLFGIGTAHAAETTTELPSSDTVTAQAANEQAEALAAEQRDLAVAQALVPAGLNVGKWSVESVHAPRYGSMAVVMRTPSGEAFQVDVLRRDPAMAGIAETEHFSLFVANSGDGSKATDEMQARGAMVLAHQLRFTERSGTPIPELLTFRQRANRHPRGEFSVLG</sequence>
<dbReference type="AlphaFoldDB" id="A6FZE6"/>
<dbReference type="InterPro" id="IPR006311">
    <property type="entry name" value="TAT_signal"/>
</dbReference>
<dbReference type="EMBL" id="ABCS01000006">
    <property type="protein sequence ID" value="EDM81030.1"/>
    <property type="molecule type" value="Genomic_DNA"/>
</dbReference>
<gene>
    <name evidence="1" type="ORF">PPSIR1_25661</name>
</gene>
<dbReference type="PROSITE" id="PS51318">
    <property type="entry name" value="TAT"/>
    <property type="match status" value="1"/>
</dbReference>
<dbReference type="STRING" id="391625.PPSIR1_25661"/>
<proteinExistence type="predicted"/>
<protein>
    <submittedName>
        <fullName evidence="1">Uncharacterized protein</fullName>
    </submittedName>
</protein>
<organism evidence="1 2">
    <name type="scientific">Plesiocystis pacifica SIR-1</name>
    <dbReference type="NCBI Taxonomy" id="391625"/>
    <lineage>
        <taxon>Bacteria</taxon>
        <taxon>Pseudomonadati</taxon>
        <taxon>Myxococcota</taxon>
        <taxon>Polyangia</taxon>
        <taxon>Nannocystales</taxon>
        <taxon>Nannocystaceae</taxon>
        <taxon>Plesiocystis</taxon>
    </lineage>
</organism>
<name>A6FZE6_9BACT</name>
<accession>A6FZE6</accession>
<reference evidence="1 2" key="1">
    <citation type="submission" date="2007-06" db="EMBL/GenBank/DDBJ databases">
        <authorList>
            <person name="Shimkets L."/>
            <person name="Ferriera S."/>
            <person name="Johnson J."/>
            <person name="Kravitz S."/>
            <person name="Beeson K."/>
            <person name="Sutton G."/>
            <person name="Rogers Y.-H."/>
            <person name="Friedman R."/>
            <person name="Frazier M."/>
            <person name="Venter J.C."/>
        </authorList>
    </citation>
    <scope>NUCLEOTIDE SEQUENCE [LARGE SCALE GENOMIC DNA]</scope>
    <source>
        <strain evidence="1 2">SIR-1</strain>
    </source>
</reference>